<keyword evidence="2" id="KW-1185">Reference proteome</keyword>
<dbReference type="Proteomes" id="UP000068067">
    <property type="component" value="Chromosome"/>
</dbReference>
<dbReference type="KEGG" id="cdx:CDES_07550"/>
<gene>
    <name evidence="1" type="ORF">CDES_07550</name>
</gene>
<proteinExistence type="predicted"/>
<sequence length="111" mass="12362">MASKEFDINDLVEKILADPALDDRLMEVAEDFVDVAKATWPKSIGDNPTKWSVKDKVFEIVPTDNSGRRPWVHVHVNHPYAVAHQARTGAFTKAAESLGLEFRSEGENTGQ</sequence>
<dbReference type="RefSeq" id="WP_053544923.1">
    <property type="nucleotide sequence ID" value="NZ_CP009220.1"/>
</dbReference>
<evidence type="ECO:0000313" key="1">
    <source>
        <dbReference type="EMBL" id="ALC05919.1"/>
    </source>
</evidence>
<protein>
    <submittedName>
        <fullName evidence="1">Uncharacterized protein</fullName>
    </submittedName>
</protein>
<organism evidence="1 2">
    <name type="scientific">Corynebacterium deserti GIMN1.010</name>
    <dbReference type="NCBI Taxonomy" id="931089"/>
    <lineage>
        <taxon>Bacteria</taxon>
        <taxon>Bacillati</taxon>
        <taxon>Actinomycetota</taxon>
        <taxon>Actinomycetes</taxon>
        <taxon>Mycobacteriales</taxon>
        <taxon>Corynebacteriaceae</taxon>
        <taxon>Corynebacterium</taxon>
    </lineage>
</organism>
<dbReference type="EMBL" id="CP009220">
    <property type="protein sequence ID" value="ALC05919.1"/>
    <property type="molecule type" value="Genomic_DNA"/>
</dbReference>
<evidence type="ECO:0000313" key="2">
    <source>
        <dbReference type="Proteomes" id="UP000068067"/>
    </source>
</evidence>
<dbReference type="STRING" id="931089.CDES_07550"/>
<accession>A0A0M3Q9L7</accession>
<reference evidence="1 2" key="1">
    <citation type="submission" date="2014-08" db="EMBL/GenBank/DDBJ databases">
        <title>Complete genome sequence of Corynebacterium deserti GIMN1.010 (=DSM 45689), isolated from desert sand in western China.</title>
        <authorList>
            <person name="Ruckert C."/>
            <person name="Albersmeier A."/>
            <person name="Kalinowski J."/>
        </authorList>
    </citation>
    <scope>NUCLEOTIDE SEQUENCE [LARGE SCALE GENOMIC DNA]</scope>
    <source>
        <strain evidence="1 2">GIMN1.010</strain>
    </source>
</reference>
<dbReference type="PATRIC" id="fig|931089.4.peg.1526"/>
<name>A0A0M3Q9L7_9CORY</name>
<dbReference type="AlphaFoldDB" id="A0A0M3Q9L7"/>